<dbReference type="SUPFAM" id="SSF51445">
    <property type="entry name" value="(Trans)glycosidases"/>
    <property type="match status" value="1"/>
</dbReference>
<evidence type="ECO:0000313" key="10">
    <source>
        <dbReference type="EMBL" id="SFG91888.1"/>
    </source>
</evidence>
<sequence length="535" mass="61453">MKLIYQLLFTFLSFEALAQQQLIPMPNSFEQNEGSFVLSPTTVIVAPQQQLQKLSWYLRNELQTFGKLSLNAVAQSESPGIYLSLTNKGKNKINEEAYKLSITNHKVIISAPTEAGIFYGITTFLQLVRTAKPGNKTLAIPALSITDQPAYAWRGLMLDESRAFYGKEKVKEILDWMAFYKLNRFHWHLTDEPGWRLEIKKYPKLSLIGGIGNYLNPNAPAQYYTQNDIKEIVSYAADRFITVIPEIDMPGHATAANMAYPEHSGGGSKAHPEFTFNPGKETTYQYLTNIVKETNVLFPAGLIHLGGDEVSYGNEKWKVDPAIADLRKRENLADDKAVERYFMKRMADSVYQMNSKVLVWDEMVDAGLPTDQTVIFWWRHDQVKQLKTALNNKYQTVLCPRLPLYFDFVQDSTHQYGRKWGKLYNPIQQVYDFNPLKFIDSPSQSQHILGLQGNLWTETAPTAQRLDYLVFPRIAALAEAAWTTVENKSSDRFMMKMKTHMRLYKQAGLYYYDPMNPLFHPEPVTEKKQPQNYID</sequence>
<dbReference type="GO" id="GO:0030203">
    <property type="term" value="P:glycosaminoglycan metabolic process"/>
    <property type="evidence" value="ECO:0007669"/>
    <property type="project" value="TreeGrafter"/>
</dbReference>
<keyword evidence="7" id="KW-0732">Signal</keyword>
<dbReference type="STRING" id="414048.SAMN04489864_103219"/>
<comment type="catalytic activity">
    <reaction evidence="1">
        <text>Hydrolysis of terminal non-reducing N-acetyl-D-hexosamine residues in N-acetyl-beta-D-hexosaminides.</text>
        <dbReference type="EC" id="3.2.1.52"/>
    </reaction>
</comment>
<dbReference type="OrthoDB" id="1006965at2"/>
<comment type="similarity">
    <text evidence="2">Belongs to the glycosyl hydrolase 20 family.</text>
</comment>
<gene>
    <name evidence="10" type="ORF">SAMN04489864_103219</name>
</gene>
<dbReference type="Gene3D" id="3.30.379.10">
    <property type="entry name" value="Chitobiase/beta-hexosaminidase domain 2-like"/>
    <property type="match status" value="1"/>
</dbReference>
<dbReference type="InterPro" id="IPR025705">
    <property type="entry name" value="Beta_hexosaminidase_sua/sub"/>
</dbReference>
<dbReference type="GO" id="GO:0005975">
    <property type="term" value="P:carbohydrate metabolic process"/>
    <property type="evidence" value="ECO:0007669"/>
    <property type="project" value="InterPro"/>
</dbReference>
<dbReference type="GO" id="GO:0016020">
    <property type="term" value="C:membrane"/>
    <property type="evidence" value="ECO:0007669"/>
    <property type="project" value="TreeGrafter"/>
</dbReference>
<evidence type="ECO:0000256" key="3">
    <source>
        <dbReference type="ARBA" id="ARBA00012663"/>
    </source>
</evidence>
<accession>A0A1I2VRM5</accession>
<feature type="active site" description="Proton donor" evidence="6">
    <location>
        <position position="309"/>
    </location>
</feature>
<name>A0A1I2VRM5_9SPHI</name>
<dbReference type="InterPro" id="IPR015882">
    <property type="entry name" value="HEX_bac_N"/>
</dbReference>
<dbReference type="EMBL" id="FOPP01000003">
    <property type="protein sequence ID" value="SFG91888.1"/>
    <property type="molecule type" value="Genomic_DNA"/>
</dbReference>
<dbReference type="InterPro" id="IPR029018">
    <property type="entry name" value="Hex-like_dom2"/>
</dbReference>
<reference evidence="10 11" key="1">
    <citation type="submission" date="2016-10" db="EMBL/GenBank/DDBJ databases">
        <authorList>
            <person name="de Groot N.N."/>
        </authorList>
    </citation>
    <scope>NUCLEOTIDE SEQUENCE [LARGE SCALE GENOMIC DNA]</scope>
    <source>
        <strain evidence="10 11">DSM 18684</strain>
    </source>
</reference>
<evidence type="ECO:0000313" key="11">
    <source>
        <dbReference type="Proteomes" id="UP000199666"/>
    </source>
</evidence>
<proteinExistence type="inferred from homology"/>
<feature type="domain" description="Glycoside hydrolase family 20 catalytic" evidence="8">
    <location>
        <begin position="151"/>
        <end position="484"/>
    </location>
</feature>
<dbReference type="Pfam" id="PF00728">
    <property type="entry name" value="Glyco_hydro_20"/>
    <property type="match status" value="1"/>
</dbReference>
<dbReference type="InterPro" id="IPR017853">
    <property type="entry name" value="GH"/>
</dbReference>
<dbReference type="EC" id="3.2.1.52" evidence="3"/>
<dbReference type="PANTHER" id="PTHR22600">
    <property type="entry name" value="BETA-HEXOSAMINIDASE"/>
    <property type="match status" value="1"/>
</dbReference>
<dbReference type="PANTHER" id="PTHR22600:SF57">
    <property type="entry name" value="BETA-N-ACETYLHEXOSAMINIDASE"/>
    <property type="match status" value="1"/>
</dbReference>
<dbReference type="SUPFAM" id="SSF55545">
    <property type="entry name" value="beta-N-acetylhexosaminidase-like domain"/>
    <property type="match status" value="1"/>
</dbReference>
<evidence type="ECO:0000259" key="9">
    <source>
        <dbReference type="Pfam" id="PF02838"/>
    </source>
</evidence>
<dbReference type="Pfam" id="PF02838">
    <property type="entry name" value="Glyco_hydro_20b"/>
    <property type="match status" value="1"/>
</dbReference>
<evidence type="ECO:0000256" key="1">
    <source>
        <dbReference type="ARBA" id="ARBA00001231"/>
    </source>
</evidence>
<organism evidence="10 11">
    <name type="scientific">Pedobacter insulae</name>
    <dbReference type="NCBI Taxonomy" id="414048"/>
    <lineage>
        <taxon>Bacteria</taxon>
        <taxon>Pseudomonadati</taxon>
        <taxon>Bacteroidota</taxon>
        <taxon>Sphingobacteriia</taxon>
        <taxon>Sphingobacteriales</taxon>
        <taxon>Sphingobacteriaceae</taxon>
        <taxon>Pedobacter</taxon>
    </lineage>
</organism>
<dbReference type="CDD" id="cd06563">
    <property type="entry name" value="GH20_chitobiase-like"/>
    <property type="match status" value="1"/>
</dbReference>
<dbReference type="Proteomes" id="UP000199666">
    <property type="component" value="Unassembled WGS sequence"/>
</dbReference>
<dbReference type="AlphaFoldDB" id="A0A1I2VRM5"/>
<keyword evidence="5" id="KW-0326">Glycosidase</keyword>
<dbReference type="InterPro" id="IPR015883">
    <property type="entry name" value="Glyco_hydro_20_cat"/>
</dbReference>
<evidence type="ECO:0000256" key="2">
    <source>
        <dbReference type="ARBA" id="ARBA00006285"/>
    </source>
</evidence>
<feature type="signal peptide" evidence="7">
    <location>
        <begin position="1"/>
        <end position="18"/>
    </location>
</feature>
<feature type="domain" description="Beta-hexosaminidase bacterial type N-terminal" evidence="9">
    <location>
        <begin position="20"/>
        <end position="148"/>
    </location>
</feature>
<keyword evidence="4" id="KW-0378">Hydrolase</keyword>
<evidence type="ECO:0000256" key="4">
    <source>
        <dbReference type="ARBA" id="ARBA00022801"/>
    </source>
</evidence>
<evidence type="ECO:0000256" key="5">
    <source>
        <dbReference type="ARBA" id="ARBA00023295"/>
    </source>
</evidence>
<dbReference type="RefSeq" id="WP_090992729.1">
    <property type="nucleotide sequence ID" value="NZ_FOPP01000003.1"/>
</dbReference>
<evidence type="ECO:0000256" key="7">
    <source>
        <dbReference type="SAM" id="SignalP"/>
    </source>
</evidence>
<keyword evidence="11" id="KW-1185">Reference proteome</keyword>
<evidence type="ECO:0000256" key="6">
    <source>
        <dbReference type="PIRSR" id="PIRSR625705-1"/>
    </source>
</evidence>
<dbReference type="Gene3D" id="3.20.20.80">
    <property type="entry name" value="Glycosidases"/>
    <property type="match status" value="1"/>
</dbReference>
<dbReference type="PRINTS" id="PR00738">
    <property type="entry name" value="GLHYDRLASE20"/>
</dbReference>
<dbReference type="GO" id="GO:0004563">
    <property type="term" value="F:beta-N-acetylhexosaminidase activity"/>
    <property type="evidence" value="ECO:0007669"/>
    <property type="project" value="UniProtKB-EC"/>
</dbReference>
<feature type="chain" id="PRO_5011733246" description="beta-N-acetylhexosaminidase" evidence="7">
    <location>
        <begin position="19"/>
        <end position="535"/>
    </location>
</feature>
<dbReference type="PIRSF" id="PIRSF001093">
    <property type="entry name" value="B-hxosamndse_ab_euk"/>
    <property type="match status" value="1"/>
</dbReference>
<protein>
    <recommendedName>
        <fullName evidence="3">beta-N-acetylhexosaminidase</fullName>
        <ecNumber evidence="3">3.2.1.52</ecNumber>
    </recommendedName>
</protein>
<evidence type="ECO:0000259" key="8">
    <source>
        <dbReference type="Pfam" id="PF00728"/>
    </source>
</evidence>